<evidence type="ECO:0000313" key="6">
    <source>
        <dbReference type="Proteomes" id="UP000308768"/>
    </source>
</evidence>
<dbReference type="CDD" id="cd13877">
    <property type="entry name" value="CuRO_2_Fet3p_like"/>
    <property type="match status" value="1"/>
</dbReference>
<dbReference type="SUPFAM" id="SSF49503">
    <property type="entry name" value="Cupredoxins"/>
    <property type="match status" value="2"/>
</dbReference>
<dbReference type="InterPro" id="IPR011706">
    <property type="entry name" value="Cu-oxidase_C"/>
</dbReference>
<evidence type="ECO:0008006" key="7">
    <source>
        <dbReference type="Google" id="ProtNLM"/>
    </source>
</evidence>
<dbReference type="GO" id="GO:0033573">
    <property type="term" value="C:high-affinity iron permease complex"/>
    <property type="evidence" value="ECO:0007669"/>
    <property type="project" value="TreeGrafter"/>
</dbReference>
<dbReference type="Gene3D" id="2.60.40.420">
    <property type="entry name" value="Cupredoxins - blue copper proteins"/>
    <property type="match status" value="2"/>
</dbReference>
<dbReference type="Proteomes" id="UP000308768">
    <property type="component" value="Unassembled WGS sequence"/>
</dbReference>
<dbReference type="OrthoDB" id="2121828at2759"/>
<dbReference type="GO" id="GO:0033215">
    <property type="term" value="P:reductive iron assimilation"/>
    <property type="evidence" value="ECO:0007669"/>
    <property type="project" value="TreeGrafter"/>
</dbReference>
<evidence type="ECO:0000259" key="4">
    <source>
        <dbReference type="Pfam" id="PF07731"/>
    </source>
</evidence>
<protein>
    <recommendedName>
        <fullName evidence="7">Plastocyanin-like domain-containing protein</fullName>
    </recommendedName>
</protein>
<name>A0A4U0WI75_9PEZI</name>
<evidence type="ECO:0000256" key="1">
    <source>
        <dbReference type="ARBA" id="ARBA00010609"/>
    </source>
</evidence>
<dbReference type="GO" id="GO:0010106">
    <property type="term" value="P:cellular response to iron ion starvation"/>
    <property type="evidence" value="ECO:0007669"/>
    <property type="project" value="TreeGrafter"/>
</dbReference>
<dbReference type="InterPro" id="IPR008972">
    <property type="entry name" value="Cupredoxin"/>
</dbReference>
<accession>A0A4U0WI75</accession>
<evidence type="ECO:0000313" key="5">
    <source>
        <dbReference type="EMBL" id="TKA61866.1"/>
    </source>
</evidence>
<dbReference type="GO" id="GO:0005507">
    <property type="term" value="F:copper ion binding"/>
    <property type="evidence" value="ECO:0007669"/>
    <property type="project" value="InterPro"/>
</dbReference>
<dbReference type="InterPro" id="IPR001117">
    <property type="entry name" value="Cu-oxidase_2nd"/>
</dbReference>
<comment type="similarity">
    <text evidence="1">Belongs to the multicopper oxidase family.</text>
</comment>
<comment type="caution">
    <text evidence="5">The sequence shown here is derived from an EMBL/GenBank/DDBJ whole genome shotgun (WGS) entry which is preliminary data.</text>
</comment>
<dbReference type="EMBL" id="NAJN01001665">
    <property type="protein sequence ID" value="TKA61866.1"/>
    <property type="molecule type" value="Genomic_DNA"/>
</dbReference>
<feature type="domain" description="Plastocyanin-like" evidence="4">
    <location>
        <begin position="268"/>
        <end position="417"/>
    </location>
</feature>
<dbReference type="InterPro" id="IPR044130">
    <property type="entry name" value="CuRO_2_Fet3-like"/>
</dbReference>
<keyword evidence="6" id="KW-1185">Reference proteome</keyword>
<proteinExistence type="inferred from homology"/>
<keyword evidence="2" id="KW-0732">Signal</keyword>
<gene>
    <name evidence="5" type="ORF">B0A49_10885</name>
</gene>
<dbReference type="STRING" id="331657.A0A4U0WI75"/>
<dbReference type="GO" id="GO:0004322">
    <property type="term" value="F:ferroxidase activity"/>
    <property type="evidence" value="ECO:0007669"/>
    <property type="project" value="TreeGrafter"/>
</dbReference>
<dbReference type="PANTHER" id="PTHR11709">
    <property type="entry name" value="MULTI-COPPER OXIDASE"/>
    <property type="match status" value="1"/>
</dbReference>
<dbReference type="Pfam" id="PF00394">
    <property type="entry name" value="Cu-oxidase"/>
    <property type="match status" value="1"/>
</dbReference>
<evidence type="ECO:0000259" key="3">
    <source>
        <dbReference type="Pfam" id="PF00394"/>
    </source>
</evidence>
<organism evidence="5 6">
    <name type="scientific">Cryomyces minteri</name>
    <dbReference type="NCBI Taxonomy" id="331657"/>
    <lineage>
        <taxon>Eukaryota</taxon>
        <taxon>Fungi</taxon>
        <taxon>Dikarya</taxon>
        <taxon>Ascomycota</taxon>
        <taxon>Pezizomycotina</taxon>
        <taxon>Dothideomycetes</taxon>
        <taxon>Dothideomycetes incertae sedis</taxon>
        <taxon>Cryomyces</taxon>
    </lineage>
</organism>
<evidence type="ECO:0000256" key="2">
    <source>
        <dbReference type="ARBA" id="ARBA00022729"/>
    </source>
</evidence>
<feature type="domain" description="Plastocyanin-like" evidence="3">
    <location>
        <begin position="78"/>
        <end position="186"/>
    </location>
</feature>
<dbReference type="InterPro" id="IPR045087">
    <property type="entry name" value="Cu-oxidase_fam"/>
</dbReference>
<sequence>MPLKAGEVLFRKALVPYGETGEDGATRAIVYPGFVKVLQDGDTLEVPHLGTVSSIAASHRDLVPAVPPEGSPRPGLLARYADPTQNPTGGEPVPYSALLNDAQGISLNVQPGKTYFLRTVNMAAFSQFYLHFDQHQLTIVEIDGVYTKPQTVDSLYIANGQRYGVLLKTKPTASRNYAFLGSMDTTKYDRVPGYLNENVTGNLIYSTTAAPAEMPVVPAFNVIDDFTLVPYDGMPLLSAAPNSQIVLNADFFQRDGQNSAGFNNITYIPQRVPSLFTALSAPPGLAEKPQIYGVNSNAFVVKLGDVVEIVINNYDAGSHPFHIHGHDVQLVARQPGVYNPPPHFKHPEQPQKNGHKGLANALGYAGNTATMPAVPMRRDTWMIAPNGYTVIRFVADNPGVWWHVEVGLAMTLVEAPKQLQQQQTLNTAMAGICKAQNIPSTGNAGGDTKNWLDLSNAVTVSSPPRGAIYP</sequence>
<dbReference type="AlphaFoldDB" id="A0A4U0WI75"/>
<reference evidence="5 6" key="1">
    <citation type="submission" date="2017-03" db="EMBL/GenBank/DDBJ databases">
        <title>Genomes of endolithic fungi from Antarctica.</title>
        <authorList>
            <person name="Coleine C."/>
            <person name="Masonjones S."/>
            <person name="Stajich J.E."/>
        </authorList>
    </citation>
    <scope>NUCLEOTIDE SEQUENCE [LARGE SCALE GENOMIC DNA]</scope>
    <source>
        <strain evidence="5 6">CCFEE 5187</strain>
    </source>
</reference>
<dbReference type="PANTHER" id="PTHR11709:SF361">
    <property type="entry name" value="IRON TRANSPORT MULTICOPPER OXIDASE FET3"/>
    <property type="match status" value="1"/>
</dbReference>
<dbReference type="Pfam" id="PF07731">
    <property type="entry name" value="Cu-oxidase_2"/>
    <property type="match status" value="1"/>
</dbReference>